<dbReference type="Gene3D" id="1.25.40.10">
    <property type="entry name" value="Tetratricopeptide repeat domain"/>
    <property type="match status" value="1"/>
</dbReference>
<comment type="caution">
    <text evidence="11">The sequence shown here is derived from an EMBL/GenBank/DDBJ whole genome shotgun (WGS) entry which is preliminary data.</text>
</comment>
<dbReference type="Pfam" id="PF06552">
    <property type="entry name" value="TOM20_plant"/>
    <property type="match status" value="1"/>
</dbReference>
<comment type="function">
    <text evidence="1">Central component of the receptor complex responsible for the recognition and translocation of cytosolically synthesized mitochondrial preproteins. Together with TOM22 functions as the transit peptide receptor at the surface of the mitochondrion outer membrane and facilitates the movement of preproteins into the translocation pore.</text>
</comment>
<keyword evidence="8" id="KW-1133">Transmembrane helix</keyword>
<gene>
    <name evidence="11" type="ORF">CKAN_02728700</name>
</gene>
<protein>
    <submittedName>
        <fullName evidence="11">Plant specific mitochondrial import receptor subunit TOM20</fullName>
    </submittedName>
</protein>
<accession>A0A3S4Q232</accession>
<evidence type="ECO:0000256" key="9">
    <source>
        <dbReference type="ARBA" id="ARBA00023128"/>
    </source>
</evidence>
<keyword evidence="12" id="KW-1185">Reference proteome</keyword>
<evidence type="ECO:0000256" key="2">
    <source>
        <dbReference type="ARBA" id="ARBA00004572"/>
    </source>
</evidence>
<evidence type="ECO:0000313" key="11">
    <source>
        <dbReference type="EMBL" id="RWR97827.1"/>
    </source>
</evidence>
<name>A0A3S4Q232_9MAGN</name>
<dbReference type="AlphaFoldDB" id="A0A3S4Q232"/>
<evidence type="ECO:0000256" key="8">
    <source>
        <dbReference type="ARBA" id="ARBA00022989"/>
    </source>
</evidence>
<evidence type="ECO:0000256" key="6">
    <source>
        <dbReference type="ARBA" id="ARBA00022787"/>
    </source>
</evidence>
<evidence type="ECO:0000256" key="3">
    <source>
        <dbReference type="ARBA" id="ARBA00005792"/>
    </source>
</evidence>
<dbReference type="GO" id="GO:0045040">
    <property type="term" value="P:protein insertion into mitochondrial outer membrane"/>
    <property type="evidence" value="ECO:0007669"/>
    <property type="project" value="InterPro"/>
</dbReference>
<evidence type="ECO:0000256" key="4">
    <source>
        <dbReference type="ARBA" id="ARBA00022448"/>
    </source>
</evidence>
<comment type="similarity">
    <text evidence="3">Belongs to the Tom20 family.</text>
</comment>
<evidence type="ECO:0000256" key="7">
    <source>
        <dbReference type="ARBA" id="ARBA00022927"/>
    </source>
</evidence>
<reference evidence="11 12" key="1">
    <citation type="journal article" date="2019" name="Nat. Plants">
        <title>Stout camphor tree genome fills gaps in understanding of flowering plant genome evolution.</title>
        <authorList>
            <person name="Chaw S.M."/>
            <person name="Liu Y.C."/>
            <person name="Wu Y.W."/>
            <person name="Wang H.Y."/>
            <person name="Lin C.I."/>
            <person name="Wu C.S."/>
            <person name="Ke H.M."/>
            <person name="Chang L.Y."/>
            <person name="Hsu C.Y."/>
            <person name="Yang H.T."/>
            <person name="Sudianto E."/>
            <person name="Hsu M.H."/>
            <person name="Wu K.P."/>
            <person name="Wang L.N."/>
            <person name="Leebens-Mack J.H."/>
            <person name="Tsai I.J."/>
        </authorList>
    </citation>
    <scope>NUCLEOTIDE SEQUENCE [LARGE SCALE GENOMIC DNA]</scope>
    <source>
        <strain evidence="12">cv. Chaw 1501</strain>
        <tissue evidence="11">Young leaves</tissue>
    </source>
</reference>
<sequence length="295" mass="32894">MDRPHDIQVSLKRSYNNENFKVVGQKIKSNSKITLEAFSELILAKAVYRNKYPLHLTTQTQPGENKTYLSTNRFSNGMNEQSSVILPWGISFSSLINTQESEGSMLVQDHSVLSGVASTVQNYTYKDDKGCYNRIVIAKVGKGSEGAVARKLKFSDTVTRSHHGERRASLSSGPSNSEILDMVAYRGHVGEQPESVLVQFSQDFCNRNNSNHFVDAISKLEEALTINPKKHDMLWCLGNALTSQAFTIPDFDLAKVLFKKASQYFQQALDEDPSNEHYLKSSELSAKAILGFGTL</sequence>
<keyword evidence="7" id="KW-0653">Protein transport</keyword>
<dbReference type="Proteomes" id="UP000283530">
    <property type="component" value="Unassembled WGS sequence"/>
</dbReference>
<dbReference type="SUPFAM" id="SSF48452">
    <property type="entry name" value="TPR-like"/>
    <property type="match status" value="1"/>
</dbReference>
<evidence type="ECO:0000313" key="12">
    <source>
        <dbReference type="Proteomes" id="UP000283530"/>
    </source>
</evidence>
<keyword evidence="10" id="KW-0472">Membrane</keyword>
<keyword evidence="5" id="KW-0812">Transmembrane</keyword>
<dbReference type="GO" id="GO:0015031">
    <property type="term" value="P:protein transport"/>
    <property type="evidence" value="ECO:0007669"/>
    <property type="project" value="UniProtKB-KW"/>
</dbReference>
<proteinExistence type="inferred from homology"/>
<dbReference type="InterPro" id="IPR011990">
    <property type="entry name" value="TPR-like_helical_dom_sf"/>
</dbReference>
<keyword evidence="9" id="KW-0496">Mitochondrion</keyword>
<dbReference type="GO" id="GO:0005742">
    <property type="term" value="C:mitochondrial outer membrane translocase complex"/>
    <property type="evidence" value="ECO:0007669"/>
    <property type="project" value="InterPro"/>
</dbReference>
<comment type="subcellular location">
    <subcellularLocation>
        <location evidence="2">Mitochondrion outer membrane</location>
        <topology evidence="2">Single-pass membrane protein</topology>
    </subcellularLocation>
</comment>
<evidence type="ECO:0000256" key="5">
    <source>
        <dbReference type="ARBA" id="ARBA00022692"/>
    </source>
</evidence>
<dbReference type="EMBL" id="QPKB01000077">
    <property type="protein sequence ID" value="RWR97827.1"/>
    <property type="molecule type" value="Genomic_DNA"/>
</dbReference>
<keyword evidence="4" id="KW-0813">Transport</keyword>
<dbReference type="PANTHER" id="PTHR32409:SF3">
    <property type="entry name" value="MITOCHONDRIAL IMPORT RECEPTOR SUBUNIT TOM20-1-RELATED"/>
    <property type="match status" value="1"/>
</dbReference>
<evidence type="ECO:0000256" key="1">
    <source>
        <dbReference type="ARBA" id="ARBA00003450"/>
    </source>
</evidence>
<keyword evidence="6" id="KW-1000">Mitochondrion outer membrane</keyword>
<dbReference type="InterPro" id="IPR010547">
    <property type="entry name" value="TOM20_imprt_rcpt"/>
</dbReference>
<keyword evidence="11" id="KW-0675">Receptor</keyword>
<organism evidence="11 12">
    <name type="scientific">Cinnamomum micranthum f. kanehirae</name>
    <dbReference type="NCBI Taxonomy" id="337451"/>
    <lineage>
        <taxon>Eukaryota</taxon>
        <taxon>Viridiplantae</taxon>
        <taxon>Streptophyta</taxon>
        <taxon>Embryophyta</taxon>
        <taxon>Tracheophyta</taxon>
        <taxon>Spermatophyta</taxon>
        <taxon>Magnoliopsida</taxon>
        <taxon>Magnoliidae</taxon>
        <taxon>Laurales</taxon>
        <taxon>Lauraceae</taxon>
        <taxon>Cinnamomum</taxon>
    </lineage>
</organism>
<dbReference type="OrthoDB" id="1056333at2759"/>
<dbReference type="PANTHER" id="PTHR32409">
    <property type="entry name" value="MITOCHONDRIAL IMPORT RECEPTOR SUBUNIT TOM20-1-RELATED"/>
    <property type="match status" value="1"/>
</dbReference>
<evidence type="ECO:0000256" key="10">
    <source>
        <dbReference type="ARBA" id="ARBA00023136"/>
    </source>
</evidence>